<dbReference type="InterPro" id="IPR013106">
    <property type="entry name" value="Ig_V-set"/>
</dbReference>
<gene>
    <name evidence="4" type="ORF">HOLleu_04136</name>
</gene>
<evidence type="ECO:0000313" key="5">
    <source>
        <dbReference type="Proteomes" id="UP001152320"/>
    </source>
</evidence>
<feature type="region of interest" description="Disordered" evidence="1">
    <location>
        <begin position="414"/>
        <end position="455"/>
    </location>
</feature>
<dbReference type="SMART" id="SM00409">
    <property type="entry name" value="IG"/>
    <property type="match status" value="1"/>
</dbReference>
<dbReference type="InterPro" id="IPR013783">
    <property type="entry name" value="Ig-like_fold"/>
</dbReference>
<dbReference type="Proteomes" id="UP001152320">
    <property type="component" value="Chromosome 1"/>
</dbReference>
<evidence type="ECO:0000256" key="1">
    <source>
        <dbReference type="SAM" id="MobiDB-lite"/>
    </source>
</evidence>
<keyword evidence="5" id="KW-1185">Reference proteome</keyword>
<name>A0A9Q1CTP5_HOLLE</name>
<dbReference type="InterPro" id="IPR036179">
    <property type="entry name" value="Ig-like_dom_sf"/>
</dbReference>
<accession>A0A9Q1CTP5</accession>
<evidence type="ECO:0000259" key="3">
    <source>
        <dbReference type="SMART" id="SM00409"/>
    </source>
</evidence>
<dbReference type="InterPro" id="IPR003599">
    <property type="entry name" value="Ig_sub"/>
</dbReference>
<feature type="compositionally biased region" description="Low complexity" evidence="1">
    <location>
        <begin position="419"/>
        <end position="437"/>
    </location>
</feature>
<dbReference type="SUPFAM" id="SSF48726">
    <property type="entry name" value="Immunoglobulin"/>
    <property type="match status" value="1"/>
</dbReference>
<keyword evidence="2" id="KW-0812">Transmembrane</keyword>
<evidence type="ECO:0000313" key="4">
    <source>
        <dbReference type="EMBL" id="KAJ8050798.1"/>
    </source>
</evidence>
<comment type="caution">
    <text evidence="4">The sequence shown here is derived from an EMBL/GenBank/DDBJ whole genome shotgun (WGS) entry which is preliminary data.</text>
</comment>
<dbReference type="Gene3D" id="2.60.40.10">
    <property type="entry name" value="Immunoglobulins"/>
    <property type="match status" value="1"/>
</dbReference>
<sequence length="455" mass="50774">MKEKSEECIVVTYQRFLMIGCFLTGFVSYVAGQENCTSPVIGKIGSPLKVPCVFEAYYQITWYNGRIEESTYPLIYERDNNTKGEGYDSGRYDILPDGSLLIKSLSVADEGIFTVKYYRTSDFSSVVTSVSVEVFVPPVPNFPVVNYSILPHVPLQVDPSVKLCCSVRGIYPRINLTMITINGSSLLSLRESNHSYNIHPDGKFDIVYTNQYQVQDAIPNHEYTITLQCKSADEIYEKFLEPTTVELLLPFAQATPVPVVDGCYSQQNHCVLQAKRTGDITCTVEQLDQNHHLRYELQDNNRSEKFVFNEQHPASNSVVASYVVQDETLGSVKLSCMLYNGNVQVSTAVVTLHFSEKRTSSLDGSDVTLKFQIETLRRLAVTSVILLSILIVVVLIWACLVLLMLTRNQKSKKQDTDYGKSWNSSDSGNSGSISGERSGSEASEKHQLSGYPSAV</sequence>
<dbReference type="AlphaFoldDB" id="A0A9Q1CTP5"/>
<organism evidence="4 5">
    <name type="scientific">Holothuria leucospilota</name>
    <name type="common">Black long sea cucumber</name>
    <name type="synonym">Mertensiothuria leucospilota</name>
    <dbReference type="NCBI Taxonomy" id="206669"/>
    <lineage>
        <taxon>Eukaryota</taxon>
        <taxon>Metazoa</taxon>
        <taxon>Echinodermata</taxon>
        <taxon>Eleutherozoa</taxon>
        <taxon>Echinozoa</taxon>
        <taxon>Holothuroidea</taxon>
        <taxon>Aspidochirotacea</taxon>
        <taxon>Aspidochirotida</taxon>
        <taxon>Holothuriidae</taxon>
        <taxon>Holothuria</taxon>
    </lineage>
</organism>
<evidence type="ECO:0000256" key="2">
    <source>
        <dbReference type="SAM" id="Phobius"/>
    </source>
</evidence>
<proteinExistence type="predicted"/>
<reference evidence="4" key="1">
    <citation type="submission" date="2021-10" db="EMBL/GenBank/DDBJ databases">
        <title>Tropical sea cucumber genome reveals ecological adaptation and Cuvierian tubules defense mechanism.</title>
        <authorList>
            <person name="Chen T."/>
        </authorList>
    </citation>
    <scope>NUCLEOTIDE SEQUENCE</scope>
    <source>
        <strain evidence="4">Nanhai2018</strain>
        <tissue evidence="4">Muscle</tissue>
    </source>
</reference>
<feature type="domain" description="Immunoglobulin" evidence="3">
    <location>
        <begin position="37"/>
        <end position="137"/>
    </location>
</feature>
<feature type="compositionally biased region" description="Basic and acidic residues" evidence="1">
    <location>
        <begin position="438"/>
        <end position="447"/>
    </location>
</feature>
<dbReference type="EMBL" id="JAIZAY010000001">
    <property type="protein sequence ID" value="KAJ8050798.1"/>
    <property type="molecule type" value="Genomic_DNA"/>
</dbReference>
<protein>
    <recommendedName>
        <fullName evidence="3">Immunoglobulin domain-containing protein</fullName>
    </recommendedName>
</protein>
<dbReference type="Pfam" id="PF07686">
    <property type="entry name" value="V-set"/>
    <property type="match status" value="1"/>
</dbReference>
<feature type="transmembrane region" description="Helical" evidence="2">
    <location>
        <begin position="379"/>
        <end position="405"/>
    </location>
</feature>
<keyword evidence="2" id="KW-1133">Transmembrane helix</keyword>
<keyword evidence="2" id="KW-0472">Membrane</keyword>
<dbReference type="OrthoDB" id="10006996at2759"/>